<comment type="caution">
    <text evidence="9">The sequence shown here is derived from an EMBL/GenBank/DDBJ whole genome shotgun (WGS) entry which is preliminary data.</text>
</comment>
<comment type="function">
    <text evidence="5 6">Cell division inhibitor that blocks the formation of polar Z ring septums. Rapidly oscillates between the poles of the cell to destabilize FtsZ filaments that have formed before they mature into polar Z rings. Prevents FtsZ polymerization.</text>
</comment>
<dbReference type="GO" id="GO:1901891">
    <property type="term" value="P:regulation of cell septum assembly"/>
    <property type="evidence" value="ECO:0007669"/>
    <property type="project" value="InterPro"/>
</dbReference>
<dbReference type="PANTHER" id="PTHR34108">
    <property type="entry name" value="SEPTUM SITE-DETERMINING PROTEIN MINC"/>
    <property type="match status" value="1"/>
</dbReference>
<keyword evidence="2 6" id="KW-0132">Cell division</keyword>
<accession>A0A0N0XJQ5</accession>
<feature type="domain" description="Septum formation inhibitor MinC N-terminal" evidence="8">
    <location>
        <begin position="11"/>
        <end position="83"/>
    </location>
</feature>
<dbReference type="OrthoDB" id="9794530at2"/>
<reference evidence="9 10" key="1">
    <citation type="submission" date="2015-07" db="EMBL/GenBank/DDBJ databases">
        <title>Draft genome sequence of the Amantichitinum ursilacus IGB-41, a new chitin-degrading bacterium.</title>
        <authorList>
            <person name="Kirstahler P."/>
            <person name="Guenther M."/>
            <person name="Grumaz C."/>
            <person name="Rupp S."/>
            <person name="Zibek S."/>
            <person name="Sohn K."/>
        </authorList>
    </citation>
    <scope>NUCLEOTIDE SEQUENCE [LARGE SCALE GENOMIC DNA]</scope>
    <source>
        <strain evidence="9 10">IGB-41</strain>
    </source>
</reference>
<evidence type="ECO:0000313" key="10">
    <source>
        <dbReference type="Proteomes" id="UP000037939"/>
    </source>
</evidence>
<dbReference type="InterPro" id="IPR013033">
    <property type="entry name" value="MinC"/>
</dbReference>
<dbReference type="SUPFAM" id="SSF63848">
    <property type="entry name" value="Cell-division inhibitor MinC, C-terminal domain"/>
    <property type="match status" value="1"/>
</dbReference>
<name>A0A0N0XJQ5_9NEIS</name>
<evidence type="ECO:0000259" key="8">
    <source>
        <dbReference type="Pfam" id="PF05209"/>
    </source>
</evidence>
<dbReference type="InterPro" id="IPR016098">
    <property type="entry name" value="CAP/MinC_C"/>
</dbReference>
<dbReference type="Proteomes" id="UP000037939">
    <property type="component" value="Unassembled WGS sequence"/>
</dbReference>
<evidence type="ECO:0000256" key="2">
    <source>
        <dbReference type="ARBA" id="ARBA00022618"/>
    </source>
</evidence>
<feature type="domain" description="Septum formation inhibitor MinC C-terminal" evidence="7">
    <location>
        <begin position="139"/>
        <end position="241"/>
    </location>
</feature>
<dbReference type="RefSeq" id="WP_053937059.1">
    <property type="nucleotide sequence ID" value="NZ_LAQT01000004.1"/>
</dbReference>
<dbReference type="AlphaFoldDB" id="A0A0N0XJQ5"/>
<evidence type="ECO:0000313" key="9">
    <source>
        <dbReference type="EMBL" id="KPC53818.1"/>
    </source>
</evidence>
<comment type="subunit">
    <text evidence="6">Interacts with MinD and FtsZ.</text>
</comment>
<dbReference type="HAMAP" id="MF_00267">
    <property type="entry name" value="MinC"/>
    <property type="match status" value="1"/>
</dbReference>
<dbReference type="GO" id="GO:0000902">
    <property type="term" value="P:cell morphogenesis"/>
    <property type="evidence" value="ECO:0007669"/>
    <property type="project" value="InterPro"/>
</dbReference>
<dbReference type="EMBL" id="LAQT01000004">
    <property type="protein sequence ID" value="KPC53818.1"/>
    <property type="molecule type" value="Genomic_DNA"/>
</dbReference>
<protein>
    <recommendedName>
        <fullName evidence="6">Probable septum site-determining protein MinC</fullName>
    </recommendedName>
</protein>
<dbReference type="PATRIC" id="fig|857265.3.peg.1404"/>
<proteinExistence type="inferred from homology"/>
<evidence type="ECO:0000259" key="7">
    <source>
        <dbReference type="Pfam" id="PF03775"/>
    </source>
</evidence>
<dbReference type="GO" id="GO:0051302">
    <property type="term" value="P:regulation of cell division"/>
    <property type="evidence" value="ECO:0007669"/>
    <property type="project" value="InterPro"/>
</dbReference>
<dbReference type="InterPro" id="IPR007874">
    <property type="entry name" value="MinC_N"/>
</dbReference>
<dbReference type="Pfam" id="PF03775">
    <property type="entry name" value="MinC_C"/>
    <property type="match status" value="1"/>
</dbReference>
<dbReference type="STRING" id="857265.WG78_06825"/>
<evidence type="ECO:0000256" key="4">
    <source>
        <dbReference type="ARBA" id="ARBA00023306"/>
    </source>
</evidence>
<dbReference type="PANTHER" id="PTHR34108:SF1">
    <property type="entry name" value="SEPTUM SITE-DETERMINING PROTEIN MINC"/>
    <property type="match status" value="1"/>
</dbReference>
<keyword evidence="10" id="KW-1185">Reference proteome</keyword>
<dbReference type="GO" id="GO:0000917">
    <property type="term" value="P:division septum assembly"/>
    <property type="evidence" value="ECO:0007669"/>
    <property type="project" value="UniProtKB-KW"/>
</dbReference>
<dbReference type="Gene3D" id="3.30.70.260">
    <property type="match status" value="1"/>
</dbReference>
<organism evidence="9 10">
    <name type="scientific">Amantichitinum ursilacus</name>
    <dbReference type="NCBI Taxonomy" id="857265"/>
    <lineage>
        <taxon>Bacteria</taxon>
        <taxon>Pseudomonadati</taxon>
        <taxon>Pseudomonadota</taxon>
        <taxon>Betaproteobacteria</taxon>
        <taxon>Neisseriales</taxon>
        <taxon>Chitinibacteraceae</taxon>
        <taxon>Amantichitinum</taxon>
    </lineage>
</organism>
<keyword evidence="4 6" id="KW-0131">Cell cycle</keyword>
<dbReference type="Gene3D" id="2.160.20.70">
    <property type="match status" value="1"/>
</dbReference>
<evidence type="ECO:0000256" key="5">
    <source>
        <dbReference type="ARBA" id="ARBA00025606"/>
    </source>
</evidence>
<dbReference type="InterPro" id="IPR005526">
    <property type="entry name" value="Septum_form_inhib_MinC_C"/>
</dbReference>
<evidence type="ECO:0000256" key="1">
    <source>
        <dbReference type="ARBA" id="ARBA00006291"/>
    </source>
</evidence>
<keyword evidence="3 6" id="KW-0717">Septation</keyword>
<comment type="similarity">
    <text evidence="1 6">Belongs to the MinC family.</text>
</comment>
<evidence type="ECO:0000256" key="3">
    <source>
        <dbReference type="ARBA" id="ARBA00023210"/>
    </source>
</evidence>
<gene>
    <name evidence="6 9" type="primary">minC</name>
    <name evidence="9" type="ORF">WG78_06825</name>
</gene>
<sequence length="245" mass="25498">MSNARSDVSAFEFKSSGLKLLTFVPATLDVAVLDAALQQRLGGREHMLSNEQVALDFNQLPQTPTAAEVSALMAVLRNYALKPVMALGGNDAQQAAAQEAGLLLLDEETRVAAAAATPAPAPAPVAAPEAAPVRAPAMVITRPVRTGQQVYAKGSDLVVLALVSNGAEVIADGHIHVYAPLRGRALAGARGDTSARIFTTSLEAELVSIAGVYRTLDESLPASVKSKPAQVFLDQDNLVIEALAL</sequence>
<dbReference type="NCBIfam" id="TIGR01222">
    <property type="entry name" value="minC"/>
    <property type="match status" value="1"/>
</dbReference>
<dbReference type="Pfam" id="PF05209">
    <property type="entry name" value="MinC_N"/>
    <property type="match status" value="1"/>
</dbReference>
<evidence type="ECO:0000256" key="6">
    <source>
        <dbReference type="HAMAP-Rule" id="MF_00267"/>
    </source>
</evidence>
<dbReference type="InterPro" id="IPR036145">
    <property type="entry name" value="MinC_C_sf"/>
</dbReference>